<evidence type="ECO:0000256" key="10">
    <source>
        <dbReference type="ARBA" id="ARBA00022839"/>
    </source>
</evidence>
<evidence type="ECO:0000256" key="14">
    <source>
        <dbReference type="ARBA" id="ARBA00049244"/>
    </source>
</evidence>
<evidence type="ECO:0000256" key="11">
    <source>
        <dbReference type="ARBA" id="ARBA00022932"/>
    </source>
</evidence>
<dbReference type="Pfam" id="PF02739">
    <property type="entry name" value="5_3_exonuc_N"/>
    <property type="match status" value="1"/>
</dbReference>
<dbReference type="SUPFAM" id="SSF88723">
    <property type="entry name" value="PIN domain-like"/>
    <property type="match status" value="1"/>
</dbReference>
<dbReference type="SMART" id="SM00482">
    <property type="entry name" value="POLAc"/>
    <property type="match status" value="1"/>
</dbReference>
<dbReference type="PROSITE" id="PS00447">
    <property type="entry name" value="DNA_POLYMERASE_A"/>
    <property type="match status" value="1"/>
</dbReference>
<evidence type="ECO:0000256" key="1">
    <source>
        <dbReference type="ARBA" id="ARBA00007705"/>
    </source>
</evidence>
<keyword evidence="9 16" id="KW-0378">Hydrolase</keyword>
<dbReference type="InterPro" id="IPR029060">
    <property type="entry name" value="PIN-like_dom_sf"/>
</dbReference>
<dbReference type="FunFam" id="3.40.50.1010:FF:000001">
    <property type="entry name" value="DNA polymerase I"/>
    <property type="match status" value="1"/>
</dbReference>
<keyword evidence="20" id="KW-1185">Reference proteome</keyword>
<dbReference type="CDD" id="cd09898">
    <property type="entry name" value="H3TH_53EXO"/>
    <property type="match status" value="1"/>
</dbReference>
<dbReference type="SMART" id="SM00279">
    <property type="entry name" value="HhH2"/>
    <property type="match status" value="1"/>
</dbReference>
<dbReference type="InterPro" id="IPR008918">
    <property type="entry name" value="HhH2"/>
</dbReference>
<dbReference type="Gene3D" id="3.30.70.370">
    <property type="match status" value="1"/>
</dbReference>
<dbReference type="InterPro" id="IPR043502">
    <property type="entry name" value="DNA/RNA_pol_sf"/>
</dbReference>
<keyword evidence="13 16" id="KW-0234">DNA repair</keyword>
<dbReference type="FunFam" id="1.20.1060.10:FF:000001">
    <property type="entry name" value="DNA polymerase I"/>
    <property type="match status" value="1"/>
</dbReference>
<evidence type="ECO:0000256" key="16">
    <source>
        <dbReference type="RuleBase" id="RU004460"/>
    </source>
</evidence>
<dbReference type="GO" id="GO:0003677">
    <property type="term" value="F:DNA binding"/>
    <property type="evidence" value="ECO:0007669"/>
    <property type="project" value="UniProtKB-UniRule"/>
</dbReference>
<comment type="subunit">
    <text evidence="16">Single-chain monomer with multiple functions.</text>
</comment>
<dbReference type="InterPro" id="IPR002421">
    <property type="entry name" value="5-3_exonuclease"/>
</dbReference>
<evidence type="ECO:0000256" key="2">
    <source>
        <dbReference type="ARBA" id="ARBA00012417"/>
    </source>
</evidence>
<organism evidence="19 20">
    <name type="scientific">Enterocloster lavalensis</name>
    <dbReference type="NCBI Taxonomy" id="460384"/>
    <lineage>
        <taxon>Bacteria</taxon>
        <taxon>Bacillati</taxon>
        <taxon>Bacillota</taxon>
        <taxon>Clostridia</taxon>
        <taxon>Lachnospirales</taxon>
        <taxon>Lachnospiraceae</taxon>
        <taxon>Enterocloster</taxon>
    </lineage>
</organism>
<dbReference type="SUPFAM" id="SSF47807">
    <property type="entry name" value="5' to 3' exonuclease, C-terminal subdomain"/>
    <property type="match status" value="1"/>
</dbReference>
<dbReference type="SMART" id="SM00475">
    <property type="entry name" value="53EXOc"/>
    <property type="match status" value="1"/>
</dbReference>
<evidence type="ECO:0000256" key="4">
    <source>
        <dbReference type="ARBA" id="ARBA00022679"/>
    </source>
</evidence>
<dbReference type="Pfam" id="PF01367">
    <property type="entry name" value="5_3_exonuc"/>
    <property type="match status" value="1"/>
</dbReference>
<dbReference type="EMBL" id="FOIM01000002">
    <property type="protein sequence ID" value="SET08142.1"/>
    <property type="molecule type" value="Genomic_DNA"/>
</dbReference>
<dbReference type="SUPFAM" id="SSF53098">
    <property type="entry name" value="Ribonuclease H-like"/>
    <property type="match status" value="1"/>
</dbReference>
<sequence length="917" mass="101593">MDKLVLIDGHSILNRAFYGVPDLTNSEGLHTNAVYGFLNIMFKILEEEKADHLAVAFDLKEPTFRHQMYEAYKGTRKPMPEELHEQVALMKEVLTAMGVPILTMPGYAADDILGTVAKRSQKEGIEVSVVSGDRDLLQLADEHIKIRIPKTSRGGTEVHDYYPEDVKREYQVTPAEFIDVKALMGDSSDNIPGVPSIGEKTATAIISAYGSIENAYAHLEEIRPPRAKKALEEHYDMAQMSKELATICLDCPVEFEYGKTQIENLYTPEAYQYMKRLEFKSILTRFDAASLGGGETSSLEDGFRLVTEKAEAETLFAKAAKQPVVGVQLITASRSAARAAGEMEQLSFSFDEGGTLQSGEKAKEGLLPVAAAALCAGEEDICCIVTGGELTEVWLLERISALLRGRNGGAGAWVLDLKEQLPYLDIPYDGPVFDAGVAGYLLNPLKDSYGYDDLARDFLGLTVPSKADLLGKQSLGDALWMKDPKAVSCACYMGYVAMKAAAPLTERLQQTGMYQLFIEIEMPLIYSLSSMEQAGVKVEREELKEYGSRLKVQIDVLEQEIYRDTGKEFNINSPKQLGEILFGDMALPGGKKTKTGYSTAADVLEKLAPDYPVVQKILDYRQLTKLYSTYAEGLAAFIGSDGRIHGKFNQTITATGRISSTEPNLQNIPVRMELGREIRKVFVPREGSVFVDADYSQIELRILAHMSGDDRLIGAYRSAQDIHAITASEVFHIPLDQVTPLQRRNAKAVNFGIVYGISAFGLSEDLSISRKEAVEYINKYFETYPGVKTFLDGLVTQGKEQGYVTTLYGRRRPIPELKSANFMQRQFGERVAMNSPIQGTAADVMKIAMIRVDRELKKRNMKSRIVLQIHDELLVETERSEVEAVKALLEEQMKGAADLKVALEVDAKVGDSWFAAK</sequence>
<evidence type="ECO:0000259" key="17">
    <source>
        <dbReference type="SMART" id="SM00475"/>
    </source>
</evidence>
<dbReference type="RefSeq" id="WP_092360677.1">
    <property type="nucleotide sequence ID" value="NZ_FOIM01000002.1"/>
</dbReference>
<keyword evidence="8 16" id="KW-0227">DNA damage</keyword>
<keyword evidence="6 16" id="KW-0235">DNA replication</keyword>
<dbReference type="CDD" id="cd09859">
    <property type="entry name" value="PIN_53EXO"/>
    <property type="match status" value="1"/>
</dbReference>
<dbReference type="InterPro" id="IPR036397">
    <property type="entry name" value="RNaseH_sf"/>
</dbReference>
<evidence type="ECO:0000313" key="20">
    <source>
        <dbReference type="Proteomes" id="UP000198508"/>
    </source>
</evidence>
<evidence type="ECO:0000256" key="13">
    <source>
        <dbReference type="ARBA" id="ARBA00023204"/>
    </source>
</evidence>
<dbReference type="InterPro" id="IPR002298">
    <property type="entry name" value="DNA_polymerase_A"/>
</dbReference>
<protein>
    <recommendedName>
        <fullName evidence="3 15">DNA polymerase I</fullName>
        <ecNumber evidence="2 15">2.7.7.7</ecNumber>
    </recommendedName>
</protein>
<dbReference type="STRING" id="460384.SAMN05216313_10237"/>
<dbReference type="InterPro" id="IPR018320">
    <property type="entry name" value="DNA_polymerase_1"/>
</dbReference>
<evidence type="ECO:0000256" key="15">
    <source>
        <dbReference type="NCBIfam" id="TIGR00593"/>
    </source>
</evidence>
<dbReference type="Gene3D" id="1.10.150.20">
    <property type="entry name" value="5' to 3' exonuclease, C-terminal subdomain"/>
    <property type="match status" value="2"/>
</dbReference>
<dbReference type="SUPFAM" id="SSF56672">
    <property type="entry name" value="DNA/RNA polymerases"/>
    <property type="match status" value="1"/>
</dbReference>
<evidence type="ECO:0000256" key="7">
    <source>
        <dbReference type="ARBA" id="ARBA00022722"/>
    </source>
</evidence>
<dbReference type="Pfam" id="PF00476">
    <property type="entry name" value="DNA_pol_A"/>
    <property type="match status" value="1"/>
</dbReference>
<dbReference type="InterPro" id="IPR020045">
    <property type="entry name" value="DNA_polI_H3TH"/>
</dbReference>
<feature type="domain" description="5'-3' exonuclease" evidence="17">
    <location>
        <begin position="2"/>
        <end position="263"/>
    </location>
</feature>
<dbReference type="PANTHER" id="PTHR10133:SF27">
    <property type="entry name" value="DNA POLYMERASE NU"/>
    <property type="match status" value="1"/>
</dbReference>
<keyword evidence="11 16" id="KW-0239">DNA-directed DNA polymerase</keyword>
<feature type="domain" description="DNA-directed DNA polymerase family A palm" evidence="18">
    <location>
        <begin position="675"/>
        <end position="881"/>
    </location>
</feature>
<dbReference type="NCBIfam" id="TIGR00593">
    <property type="entry name" value="pola"/>
    <property type="match status" value="1"/>
</dbReference>
<dbReference type="PANTHER" id="PTHR10133">
    <property type="entry name" value="DNA POLYMERASE I"/>
    <property type="match status" value="1"/>
</dbReference>
<evidence type="ECO:0000256" key="3">
    <source>
        <dbReference type="ARBA" id="ARBA00020311"/>
    </source>
</evidence>
<dbReference type="FunFam" id="1.10.150.20:FF:000002">
    <property type="entry name" value="DNA polymerase I"/>
    <property type="match status" value="1"/>
</dbReference>
<evidence type="ECO:0000256" key="6">
    <source>
        <dbReference type="ARBA" id="ARBA00022705"/>
    </source>
</evidence>
<dbReference type="Gene3D" id="1.20.1060.10">
    <property type="entry name" value="Taq DNA Polymerase, Chain T, domain 4"/>
    <property type="match status" value="1"/>
</dbReference>
<dbReference type="GO" id="GO:0003887">
    <property type="term" value="F:DNA-directed DNA polymerase activity"/>
    <property type="evidence" value="ECO:0007669"/>
    <property type="project" value="UniProtKB-UniRule"/>
</dbReference>
<evidence type="ECO:0000256" key="9">
    <source>
        <dbReference type="ARBA" id="ARBA00022801"/>
    </source>
</evidence>
<keyword evidence="5 16" id="KW-0548">Nucleotidyltransferase</keyword>
<evidence type="ECO:0000313" key="19">
    <source>
        <dbReference type="EMBL" id="SET08142.1"/>
    </source>
</evidence>
<dbReference type="InterPro" id="IPR019760">
    <property type="entry name" value="DNA-dir_DNA_pol_A_CS"/>
</dbReference>
<dbReference type="AlphaFoldDB" id="A0A1I0BMB4"/>
<proteinExistence type="inferred from homology"/>
<evidence type="ECO:0000256" key="12">
    <source>
        <dbReference type="ARBA" id="ARBA00023125"/>
    </source>
</evidence>
<name>A0A1I0BMB4_9FIRM</name>
<dbReference type="InterPro" id="IPR001098">
    <property type="entry name" value="DNA-dir_DNA_pol_A_palm_dom"/>
</dbReference>
<dbReference type="Gene3D" id="3.40.50.1010">
    <property type="entry name" value="5'-nuclease"/>
    <property type="match status" value="1"/>
</dbReference>
<keyword evidence="12 16" id="KW-0238">DNA-binding</keyword>
<dbReference type="CDD" id="cd08637">
    <property type="entry name" value="DNA_pol_A_pol_I_C"/>
    <property type="match status" value="1"/>
</dbReference>
<dbReference type="InterPro" id="IPR012337">
    <property type="entry name" value="RNaseH-like_sf"/>
</dbReference>
<dbReference type="Proteomes" id="UP000198508">
    <property type="component" value="Unassembled WGS sequence"/>
</dbReference>
<gene>
    <name evidence="16" type="primary">polA</name>
    <name evidence="19" type="ORF">SAMN05216313_10237</name>
</gene>
<keyword evidence="4 16" id="KW-0808">Transferase</keyword>
<comment type="function">
    <text evidence="16">In addition to polymerase activity, this DNA polymerase exhibits 5'-3' exonuclease activity.</text>
</comment>
<evidence type="ECO:0000256" key="5">
    <source>
        <dbReference type="ARBA" id="ARBA00022695"/>
    </source>
</evidence>
<dbReference type="FunFam" id="1.10.150.20:FF:000003">
    <property type="entry name" value="DNA polymerase I"/>
    <property type="match status" value="1"/>
</dbReference>
<keyword evidence="7" id="KW-0540">Nuclease</keyword>
<dbReference type="GO" id="GO:0006302">
    <property type="term" value="P:double-strand break repair"/>
    <property type="evidence" value="ECO:0007669"/>
    <property type="project" value="TreeGrafter"/>
</dbReference>
<reference evidence="20" key="1">
    <citation type="submission" date="2016-10" db="EMBL/GenBank/DDBJ databases">
        <authorList>
            <person name="Varghese N."/>
            <person name="Submissions S."/>
        </authorList>
    </citation>
    <scope>NUCLEOTIDE SEQUENCE [LARGE SCALE GENOMIC DNA]</scope>
    <source>
        <strain evidence="20">NLAE-zl-G277</strain>
    </source>
</reference>
<dbReference type="NCBIfam" id="NF004397">
    <property type="entry name" value="PRK05755.1"/>
    <property type="match status" value="1"/>
</dbReference>
<evidence type="ECO:0000259" key="18">
    <source>
        <dbReference type="SMART" id="SM00482"/>
    </source>
</evidence>
<evidence type="ECO:0000256" key="8">
    <source>
        <dbReference type="ARBA" id="ARBA00022763"/>
    </source>
</evidence>
<accession>A0A1I0BMB4</accession>
<dbReference type="InterPro" id="IPR020046">
    <property type="entry name" value="5-3_exonucl_a-hlix_arch_N"/>
</dbReference>
<keyword evidence="10 16" id="KW-0269">Exonuclease</keyword>
<dbReference type="Gene3D" id="3.30.420.10">
    <property type="entry name" value="Ribonuclease H-like superfamily/Ribonuclease H"/>
    <property type="match status" value="1"/>
</dbReference>
<dbReference type="InterPro" id="IPR036279">
    <property type="entry name" value="5-3_exonuclease_C_sf"/>
</dbReference>
<dbReference type="EC" id="2.7.7.7" evidence="2 15"/>
<comment type="similarity">
    <text evidence="1 16">Belongs to the DNA polymerase type-A family.</text>
</comment>
<dbReference type="GO" id="GO:0008409">
    <property type="term" value="F:5'-3' exonuclease activity"/>
    <property type="evidence" value="ECO:0007669"/>
    <property type="project" value="UniProtKB-UniRule"/>
</dbReference>
<dbReference type="GO" id="GO:0006261">
    <property type="term" value="P:DNA-templated DNA replication"/>
    <property type="evidence" value="ECO:0007669"/>
    <property type="project" value="UniProtKB-UniRule"/>
</dbReference>
<comment type="catalytic activity">
    <reaction evidence="14 16">
        <text>DNA(n) + a 2'-deoxyribonucleoside 5'-triphosphate = DNA(n+1) + diphosphate</text>
        <dbReference type="Rhea" id="RHEA:22508"/>
        <dbReference type="Rhea" id="RHEA-COMP:17339"/>
        <dbReference type="Rhea" id="RHEA-COMP:17340"/>
        <dbReference type="ChEBI" id="CHEBI:33019"/>
        <dbReference type="ChEBI" id="CHEBI:61560"/>
        <dbReference type="ChEBI" id="CHEBI:173112"/>
        <dbReference type="EC" id="2.7.7.7"/>
    </reaction>
</comment>
<dbReference type="PRINTS" id="PR00868">
    <property type="entry name" value="DNAPOLI"/>
</dbReference>